<accession>A0A6N7W5R5</accession>
<name>A0A6N7W5R5_9ACTO</name>
<proteinExistence type="predicted"/>
<dbReference type="GO" id="GO:0003700">
    <property type="term" value="F:DNA-binding transcription factor activity"/>
    <property type="evidence" value="ECO:0007669"/>
    <property type="project" value="InterPro"/>
</dbReference>
<dbReference type="AlphaFoldDB" id="A0A6N7W5R5"/>
<gene>
    <name evidence="2" type="ORF">FYJ24_01590</name>
</gene>
<keyword evidence="3" id="KW-1185">Reference proteome</keyword>
<reference evidence="2 3" key="1">
    <citation type="submission" date="2019-08" db="EMBL/GenBank/DDBJ databases">
        <title>In-depth cultivation of the pig gut microbiome towards novel bacterial diversity and tailored functional studies.</title>
        <authorList>
            <person name="Wylensek D."/>
            <person name="Hitch T.C.A."/>
            <person name="Clavel T."/>
        </authorList>
    </citation>
    <scope>NUCLEOTIDE SEQUENCE [LARGE SCALE GENOMIC DNA]</scope>
    <source>
        <strain evidence="2 3">WB03_NA08</strain>
    </source>
</reference>
<dbReference type="InterPro" id="IPR000835">
    <property type="entry name" value="HTH_MarR-typ"/>
</dbReference>
<dbReference type="InterPro" id="IPR036388">
    <property type="entry name" value="WH-like_DNA-bd_sf"/>
</dbReference>
<evidence type="ECO:0000259" key="1">
    <source>
        <dbReference type="Pfam" id="PF01047"/>
    </source>
</evidence>
<organism evidence="2 3">
    <name type="scientific">Scrofimicrobium canadense</name>
    <dbReference type="NCBI Taxonomy" id="2652290"/>
    <lineage>
        <taxon>Bacteria</taxon>
        <taxon>Bacillati</taxon>
        <taxon>Actinomycetota</taxon>
        <taxon>Actinomycetes</taxon>
        <taxon>Actinomycetales</taxon>
        <taxon>Actinomycetaceae</taxon>
        <taxon>Scrofimicrobium</taxon>
    </lineage>
</organism>
<evidence type="ECO:0000313" key="2">
    <source>
        <dbReference type="EMBL" id="MSS83478.1"/>
    </source>
</evidence>
<comment type="caution">
    <text evidence="2">The sequence shown here is derived from an EMBL/GenBank/DDBJ whole genome shotgun (WGS) entry which is preliminary data.</text>
</comment>
<dbReference type="InterPro" id="IPR036390">
    <property type="entry name" value="WH_DNA-bd_sf"/>
</dbReference>
<dbReference type="RefSeq" id="WP_154542975.1">
    <property type="nucleotide sequence ID" value="NZ_VULO01000002.1"/>
</dbReference>
<dbReference type="Gene3D" id="1.10.10.10">
    <property type="entry name" value="Winged helix-like DNA-binding domain superfamily/Winged helix DNA-binding domain"/>
    <property type="match status" value="1"/>
</dbReference>
<sequence length="263" mass="28686">MRHKGATTTTEPSTAPIAETFSLMSKLTITQHQILRTLAASADPLRVDDIAESLDLHNNTAREALTALQEKGLVSRQRSSTEGRGRPYWLYQATVSTDPDVVLQEFGNFSAAVTKYVCATSENPTQSAEKIGRLWAKEMLGAPEIPDHSTIDAHTAVTHNLAVHTAKIRLFLSRLGFEARPGEDASIIKLQRCPFRKRNNSSSGLVCAIHQGMTDEIVRTLSRGYLGTEVLPSSGPGCCTIHLVQQKHTEHGHGSSHPSTLVE</sequence>
<dbReference type="Proteomes" id="UP000470875">
    <property type="component" value="Unassembled WGS sequence"/>
</dbReference>
<dbReference type="SUPFAM" id="SSF46785">
    <property type="entry name" value="Winged helix' DNA-binding domain"/>
    <property type="match status" value="1"/>
</dbReference>
<feature type="domain" description="HTH marR-type" evidence="1">
    <location>
        <begin position="27"/>
        <end position="84"/>
    </location>
</feature>
<dbReference type="Pfam" id="PF01047">
    <property type="entry name" value="MarR"/>
    <property type="match status" value="1"/>
</dbReference>
<evidence type="ECO:0000313" key="3">
    <source>
        <dbReference type="Proteomes" id="UP000470875"/>
    </source>
</evidence>
<protein>
    <submittedName>
        <fullName evidence="2">MarR family transcriptional regulator</fullName>
    </submittedName>
</protein>
<dbReference type="EMBL" id="VULO01000002">
    <property type="protein sequence ID" value="MSS83478.1"/>
    <property type="molecule type" value="Genomic_DNA"/>
</dbReference>